<dbReference type="GO" id="GO:0016020">
    <property type="term" value="C:membrane"/>
    <property type="evidence" value="ECO:0007669"/>
    <property type="project" value="TreeGrafter"/>
</dbReference>
<accession>A0A644XXV1</accession>
<gene>
    <name evidence="3" type="ORF">SDC9_65531</name>
</gene>
<keyword evidence="1" id="KW-1133">Transmembrane helix</keyword>
<dbReference type="SUPFAM" id="SSF53474">
    <property type="entry name" value="alpha/beta-Hydrolases"/>
    <property type="match status" value="1"/>
</dbReference>
<keyword evidence="1" id="KW-0812">Transmembrane</keyword>
<dbReference type="PANTHER" id="PTHR43798:SF33">
    <property type="entry name" value="HYDROLASE, PUTATIVE (AFU_ORTHOLOGUE AFUA_2G14860)-RELATED"/>
    <property type="match status" value="1"/>
</dbReference>
<evidence type="ECO:0000256" key="1">
    <source>
        <dbReference type="SAM" id="Phobius"/>
    </source>
</evidence>
<name>A0A644XXV1_9ZZZZ</name>
<dbReference type="EMBL" id="VSSQ01003113">
    <property type="protein sequence ID" value="MPM19113.1"/>
    <property type="molecule type" value="Genomic_DNA"/>
</dbReference>
<dbReference type="PANTHER" id="PTHR43798">
    <property type="entry name" value="MONOACYLGLYCEROL LIPASE"/>
    <property type="match status" value="1"/>
</dbReference>
<comment type="caution">
    <text evidence="3">The sequence shown here is derived from an EMBL/GenBank/DDBJ whole genome shotgun (WGS) entry which is preliminary data.</text>
</comment>
<reference evidence="3" key="1">
    <citation type="submission" date="2019-08" db="EMBL/GenBank/DDBJ databases">
        <authorList>
            <person name="Kucharzyk K."/>
            <person name="Murdoch R.W."/>
            <person name="Higgins S."/>
            <person name="Loffler F."/>
        </authorList>
    </citation>
    <scope>NUCLEOTIDE SEQUENCE</scope>
</reference>
<dbReference type="InterPro" id="IPR050266">
    <property type="entry name" value="AB_hydrolase_sf"/>
</dbReference>
<feature type="domain" description="AB hydrolase-1" evidence="2">
    <location>
        <begin position="67"/>
        <end position="184"/>
    </location>
</feature>
<dbReference type="AlphaFoldDB" id="A0A644XXV1"/>
<dbReference type="InterPro" id="IPR000073">
    <property type="entry name" value="AB_hydrolase_1"/>
</dbReference>
<proteinExistence type="predicted"/>
<keyword evidence="1" id="KW-0472">Membrane</keyword>
<evidence type="ECO:0000259" key="2">
    <source>
        <dbReference type="Pfam" id="PF00561"/>
    </source>
</evidence>
<sequence>MGKRKKLWFKRVVKWAFLLIILLLGSTTLLHFTYFSQQRKKVEPYGQMVPVFDGTMHLTTMGKGEETIVLLPGMGVALPSADFGPLMRELGKKHTVVVVEYFGVGFSSQTNRERTSANYVEEIRTALRTAGFTAPYVLVAHSISSLYSEYYASAYPDEVKAIVSLDGTSSDFYTKTPGFVAALLPIAKLQQTLGVTALLGPLVTNRKEALELGYTDEEIDHMLLFAGFSINDTLLEQIAQGTEFVAQTKALAYPESVPYYKVISKDTYEKPNKQLPMTPQEYQMQHLKRIGPQAEYEVLEGTHFIYQTNVNRIAEIVNEMVKK</sequence>
<feature type="transmembrane region" description="Helical" evidence="1">
    <location>
        <begin position="12"/>
        <end position="34"/>
    </location>
</feature>
<protein>
    <recommendedName>
        <fullName evidence="2">AB hydrolase-1 domain-containing protein</fullName>
    </recommendedName>
</protein>
<organism evidence="3">
    <name type="scientific">bioreactor metagenome</name>
    <dbReference type="NCBI Taxonomy" id="1076179"/>
    <lineage>
        <taxon>unclassified sequences</taxon>
        <taxon>metagenomes</taxon>
        <taxon>ecological metagenomes</taxon>
    </lineage>
</organism>
<dbReference type="Gene3D" id="3.40.50.1820">
    <property type="entry name" value="alpha/beta hydrolase"/>
    <property type="match status" value="1"/>
</dbReference>
<evidence type="ECO:0000313" key="3">
    <source>
        <dbReference type="EMBL" id="MPM19113.1"/>
    </source>
</evidence>
<dbReference type="InterPro" id="IPR029058">
    <property type="entry name" value="AB_hydrolase_fold"/>
</dbReference>
<dbReference type="Pfam" id="PF00561">
    <property type="entry name" value="Abhydrolase_1"/>
    <property type="match status" value="1"/>
</dbReference>